<organism evidence="2 3">
    <name type="scientific">Austropuccinia psidii MF-1</name>
    <dbReference type="NCBI Taxonomy" id="1389203"/>
    <lineage>
        <taxon>Eukaryota</taxon>
        <taxon>Fungi</taxon>
        <taxon>Dikarya</taxon>
        <taxon>Basidiomycota</taxon>
        <taxon>Pucciniomycotina</taxon>
        <taxon>Pucciniomycetes</taxon>
        <taxon>Pucciniales</taxon>
        <taxon>Sphaerophragmiaceae</taxon>
        <taxon>Austropuccinia</taxon>
    </lineage>
</organism>
<comment type="caution">
    <text evidence="2">The sequence shown here is derived from an EMBL/GenBank/DDBJ whole genome shotgun (WGS) entry which is preliminary data.</text>
</comment>
<protein>
    <submittedName>
        <fullName evidence="2">Uncharacterized protein</fullName>
    </submittedName>
</protein>
<name>A0A9Q3ER04_9BASI</name>
<dbReference type="OrthoDB" id="2507294at2759"/>
<reference evidence="2" key="1">
    <citation type="submission" date="2021-03" db="EMBL/GenBank/DDBJ databases">
        <title>Draft genome sequence of rust myrtle Austropuccinia psidii MF-1, a brazilian biotype.</title>
        <authorList>
            <person name="Quecine M.C."/>
            <person name="Pachon D.M.R."/>
            <person name="Bonatelli M.L."/>
            <person name="Correr F.H."/>
            <person name="Franceschini L.M."/>
            <person name="Leite T.F."/>
            <person name="Margarido G.R.A."/>
            <person name="Almeida C.A."/>
            <person name="Ferrarezi J.A."/>
            <person name="Labate C.A."/>
        </authorList>
    </citation>
    <scope>NUCLEOTIDE SEQUENCE</scope>
    <source>
        <strain evidence="2">MF-1</strain>
    </source>
</reference>
<evidence type="ECO:0000313" key="2">
    <source>
        <dbReference type="EMBL" id="MBW0527850.1"/>
    </source>
</evidence>
<evidence type="ECO:0000256" key="1">
    <source>
        <dbReference type="SAM" id="MobiDB-lite"/>
    </source>
</evidence>
<gene>
    <name evidence="2" type="ORF">O181_067565</name>
</gene>
<keyword evidence="3" id="KW-1185">Reference proteome</keyword>
<dbReference type="Proteomes" id="UP000765509">
    <property type="component" value="Unassembled WGS sequence"/>
</dbReference>
<feature type="compositionally biased region" description="Basic and acidic residues" evidence="1">
    <location>
        <begin position="65"/>
        <end position="85"/>
    </location>
</feature>
<dbReference type="EMBL" id="AVOT02033870">
    <property type="protein sequence ID" value="MBW0527850.1"/>
    <property type="molecule type" value="Genomic_DNA"/>
</dbReference>
<dbReference type="AlphaFoldDB" id="A0A9Q3ER04"/>
<feature type="region of interest" description="Disordered" evidence="1">
    <location>
        <begin position="59"/>
        <end position="89"/>
    </location>
</feature>
<sequence length="128" mass="15056">MLQKMVCMRIIKQFEGEMKHALRSRCIEPFSTGEYIHALEEMMTRPNIGRKWKKLVNKSPNKPFIKQDKPREPFKPNKTTTNEKRKWYKSGGIRHSATNCLTKAKINEIVGTEYHNNKEDESDSEKDT</sequence>
<proteinExistence type="predicted"/>
<accession>A0A9Q3ER04</accession>
<evidence type="ECO:0000313" key="3">
    <source>
        <dbReference type="Proteomes" id="UP000765509"/>
    </source>
</evidence>